<dbReference type="InterPro" id="IPR042174">
    <property type="entry name" value="RecF_2"/>
</dbReference>
<evidence type="ECO:0000256" key="5">
    <source>
        <dbReference type="ARBA" id="ARBA00022705"/>
    </source>
</evidence>
<evidence type="ECO:0000256" key="9">
    <source>
        <dbReference type="HAMAP-Rule" id="MF_00365"/>
    </source>
</evidence>
<dbReference type="Gene3D" id="3.40.50.300">
    <property type="entry name" value="P-loop containing nucleotide triphosphate hydrolases"/>
    <property type="match status" value="1"/>
</dbReference>
<dbReference type="GO" id="GO:0006260">
    <property type="term" value="P:DNA replication"/>
    <property type="evidence" value="ECO:0007669"/>
    <property type="project" value="UniProtKB-UniRule"/>
</dbReference>
<keyword evidence="7 9" id="KW-0067">ATP-binding</keyword>
<keyword evidence="5 9" id="KW-0235">DNA replication</keyword>
<evidence type="ECO:0000313" key="13">
    <source>
        <dbReference type="Proteomes" id="UP000255024"/>
    </source>
</evidence>
<evidence type="ECO:0000313" key="12">
    <source>
        <dbReference type="EMBL" id="STZ70047.1"/>
    </source>
</evidence>
<keyword evidence="9" id="KW-0742">SOS response</keyword>
<evidence type="ECO:0000256" key="3">
    <source>
        <dbReference type="ARBA" id="ARBA00020170"/>
    </source>
</evidence>
<evidence type="ECO:0000256" key="2">
    <source>
        <dbReference type="ARBA" id="ARBA00008016"/>
    </source>
</evidence>
<evidence type="ECO:0000256" key="8">
    <source>
        <dbReference type="ARBA" id="ARBA00023125"/>
    </source>
</evidence>
<dbReference type="HAMAP" id="MF_00365">
    <property type="entry name" value="RecF"/>
    <property type="match status" value="1"/>
</dbReference>
<accession>A0A378U4I1</accession>
<dbReference type="PROSITE" id="PS00617">
    <property type="entry name" value="RECF_1"/>
    <property type="match status" value="1"/>
</dbReference>
<proteinExistence type="inferred from homology"/>
<dbReference type="GO" id="GO:0009432">
    <property type="term" value="P:SOS response"/>
    <property type="evidence" value="ECO:0007669"/>
    <property type="project" value="UniProtKB-UniRule"/>
</dbReference>
<dbReference type="PANTHER" id="PTHR32182">
    <property type="entry name" value="DNA REPLICATION AND REPAIR PROTEIN RECF"/>
    <property type="match status" value="1"/>
</dbReference>
<organism evidence="12 13">
    <name type="scientific">Myroides odoratus</name>
    <name type="common">Flavobacterium odoratum</name>
    <dbReference type="NCBI Taxonomy" id="256"/>
    <lineage>
        <taxon>Bacteria</taxon>
        <taxon>Pseudomonadati</taxon>
        <taxon>Bacteroidota</taxon>
        <taxon>Flavobacteriia</taxon>
        <taxon>Flavobacteriales</taxon>
        <taxon>Flavobacteriaceae</taxon>
        <taxon>Myroides</taxon>
    </lineage>
</organism>
<comment type="similarity">
    <text evidence="2 9">Belongs to the RecF family.</text>
</comment>
<gene>
    <name evidence="9 12" type="primary">recF</name>
    <name evidence="11" type="ORF">I6I88_02580</name>
    <name evidence="12" type="ORF">NCTC11179_03572</name>
</gene>
<dbReference type="PANTHER" id="PTHR32182:SF0">
    <property type="entry name" value="DNA REPLICATION AND REPAIR PROTEIN RECF"/>
    <property type="match status" value="1"/>
</dbReference>
<dbReference type="AlphaFoldDB" id="A0A378U4I1"/>
<dbReference type="InterPro" id="IPR027417">
    <property type="entry name" value="P-loop_NTPase"/>
</dbReference>
<dbReference type="GO" id="GO:0000731">
    <property type="term" value="P:DNA synthesis involved in DNA repair"/>
    <property type="evidence" value="ECO:0007669"/>
    <property type="project" value="TreeGrafter"/>
</dbReference>
<keyword evidence="9" id="KW-0234">DNA repair</keyword>
<evidence type="ECO:0000256" key="7">
    <source>
        <dbReference type="ARBA" id="ARBA00022840"/>
    </source>
</evidence>
<name>A0A378U4I1_MYROD</name>
<dbReference type="InterPro" id="IPR018078">
    <property type="entry name" value="DNA-binding_RecF_CS"/>
</dbReference>
<dbReference type="EMBL" id="CP068108">
    <property type="protein sequence ID" value="QQU00679.1"/>
    <property type="molecule type" value="Genomic_DNA"/>
</dbReference>
<feature type="domain" description="RecF/RecN/SMC N-terminal" evidence="10">
    <location>
        <begin position="2"/>
        <end position="336"/>
    </location>
</feature>
<comment type="subcellular location">
    <subcellularLocation>
        <location evidence="1 9">Cytoplasm</location>
    </subcellularLocation>
</comment>
<reference evidence="12 13" key="1">
    <citation type="submission" date="2018-06" db="EMBL/GenBank/DDBJ databases">
        <authorList>
            <consortium name="Pathogen Informatics"/>
            <person name="Doyle S."/>
        </authorList>
    </citation>
    <scope>NUCLEOTIDE SEQUENCE [LARGE SCALE GENOMIC DNA]</scope>
    <source>
        <strain evidence="12 13">NCTC11179</strain>
    </source>
</reference>
<dbReference type="GO" id="GO:0003697">
    <property type="term" value="F:single-stranded DNA binding"/>
    <property type="evidence" value="ECO:0007669"/>
    <property type="project" value="UniProtKB-UniRule"/>
</dbReference>
<evidence type="ECO:0000259" key="10">
    <source>
        <dbReference type="Pfam" id="PF02463"/>
    </source>
</evidence>
<reference evidence="11 14" key="2">
    <citation type="submission" date="2021-01" db="EMBL/GenBank/DDBJ databases">
        <title>FDA dAtabase for Regulatory Grade micrObial Sequences (FDA-ARGOS): Supporting development and validation of Infectious Disease Dx tests.</title>
        <authorList>
            <person name="Sproer C."/>
            <person name="Gronow S."/>
            <person name="Severitt S."/>
            <person name="Schroder I."/>
            <person name="Tallon L."/>
            <person name="Sadzewicz L."/>
            <person name="Zhao X."/>
            <person name="Boylan J."/>
            <person name="Ott S."/>
            <person name="Bowen H."/>
            <person name="Vavikolanu K."/>
            <person name="Mehta A."/>
            <person name="Aluvathingal J."/>
            <person name="Nadendla S."/>
            <person name="Lowell S."/>
            <person name="Myers T."/>
            <person name="Yan Y."/>
            <person name="Sichtig H."/>
        </authorList>
    </citation>
    <scope>NUCLEOTIDE SEQUENCE [LARGE SCALE GENOMIC DNA]</scope>
    <source>
        <strain evidence="11 14">FDAARGOS_1131</strain>
    </source>
</reference>
<dbReference type="NCBIfam" id="TIGR00611">
    <property type="entry name" value="recf"/>
    <property type="match status" value="1"/>
</dbReference>
<evidence type="ECO:0000256" key="4">
    <source>
        <dbReference type="ARBA" id="ARBA00022490"/>
    </source>
</evidence>
<dbReference type="GeneID" id="93526519"/>
<dbReference type="GO" id="GO:0005737">
    <property type="term" value="C:cytoplasm"/>
    <property type="evidence" value="ECO:0007669"/>
    <property type="project" value="UniProtKB-SubCell"/>
</dbReference>
<dbReference type="RefSeq" id="WP_002990323.1">
    <property type="nucleotide sequence ID" value="NZ_CP068107.1"/>
</dbReference>
<keyword evidence="8 9" id="KW-0238">DNA-binding</keyword>
<feature type="binding site" evidence="9">
    <location>
        <begin position="30"/>
        <end position="37"/>
    </location>
    <ligand>
        <name>ATP</name>
        <dbReference type="ChEBI" id="CHEBI:30616"/>
    </ligand>
</feature>
<dbReference type="InterPro" id="IPR003395">
    <property type="entry name" value="RecF/RecN/SMC_N"/>
</dbReference>
<sequence length="360" mass="42222">MYLKKIDLLNFKNIEDKSFEFNAKINCFIGLNGVGKTNILDAIYYIAYGRSYFNPIAVQNIKHGADFFVIDGLFEKNEQSEHILCSLKKGQKKILKRNNKNYERFSDHFGFIPLVIISPSDSDLIIEGSETRRKFLDSVISQMNSNYLQLLIQHQKLITQRNALLKSFVSNNYFDRDTLEIYNEQIETIAQPIYETRRDFLHEFIPIFNQYHQLITGNKDDVHLLYESQLEHHSMRELFDQNIQKDRALQYTSVGIHKDDLVFLLKGSPIKKFGSQGQQKSFLIALKLAQFDFLKKQHNIAPILLFDDIFDKLDELRVRQILELVNLDTFGQMFITDTHLDRTESLLNSINQDFKIFTIE</sequence>
<evidence type="ECO:0000256" key="6">
    <source>
        <dbReference type="ARBA" id="ARBA00022741"/>
    </source>
</evidence>
<dbReference type="OrthoDB" id="9803889at2"/>
<dbReference type="InterPro" id="IPR001238">
    <property type="entry name" value="DNA-binding_RecF"/>
</dbReference>
<dbReference type="Proteomes" id="UP000596202">
    <property type="component" value="Chromosome"/>
</dbReference>
<keyword evidence="4 9" id="KW-0963">Cytoplasm</keyword>
<dbReference type="Gene3D" id="1.20.1050.90">
    <property type="entry name" value="RecF/RecN/SMC, N-terminal domain"/>
    <property type="match status" value="1"/>
</dbReference>
<keyword evidence="6 9" id="KW-0547">Nucleotide-binding</keyword>
<comment type="function">
    <text evidence="9">The RecF protein is involved in DNA metabolism; it is required for DNA replication and normal SOS inducibility. RecF binds preferentially to single-stranded, linear DNA. It also seems to bind ATP.</text>
</comment>
<dbReference type="SUPFAM" id="SSF52540">
    <property type="entry name" value="P-loop containing nucleoside triphosphate hydrolases"/>
    <property type="match status" value="1"/>
</dbReference>
<dbReference type="Pfam" id="PF02463">
    <property type="entry name" value="SMC_N"/>
    <property type="match status" value="1"/>
</dbReference>
<dbReference type="Proteomes" id="UP000255024">
    <property type="component" value="Unassembled WGS sequence"/>
</dbReference>
<dbReference type="GO" id="GO:0006302">
    <property type="term" value="P:double-strand break repair"/>
    <property type="evidence" value="ECO:0007669"/>
    <property type="project" value="TreeGrafter"/>
</dbReference>
<evidence type="ECO:0000313" key="11">
    <source>
        <dbReference type="EMBL" id="QQU00679.1"/>
    </source>
</evidence>
<evidence type="ECO:0000313" key="14">
    <source>
        <dbReference type="Proteomes" id="UP000596202"/>
    </source>
</evidence>
<keyword evidence="13" id="KW-1185">Reference proteome</keyword>
<dbReference type="EMBL" id="UGQL01000002">
    <property type="protein sequence ID" value="STZ70047.1"/>
    <property type="molecule type" value="Genomic_DNA"/>
</dbReference>
<protein>
    <recommendedName>
        <fullName evidence="3 9">DNA replication and repair protein RecF</fullName>
    </recommendedName>
</protein>
<keyword evidence="9" id="KW-0227">DNA damage</keyword>
<evidence type="ECO:0000256" key="1">
    <source>
        <dbReference type="ARBA" id="ARBA00004496"/>
    </source>
</evidence>
<dbReference type="GO" id="GO:0005524">
    <property type="term" value="F:ATP binding"/>
    <property type="evidence" value="ECO:0007669"/>
    <property type="project" value="UniProtKB-UniRule"/>
</dbReference>